<reference evidence="2 3" key="1">
    <citation type="journal article" date="2020" name="Cell">
        <title>Large-Scale Comparative Analyses of Tick Genomes Elucidate Their Genetic Diversity and Vector Capacities.</title>
        <authorList>
            <consortium name="Tick Genome and Microbiome Consortium (TIGMIC)"/>
            <person name="Jia N."/>
            <person name="Wang J."/>
            <person name="Shi W."/>
            <person name="Du L."/>
            <person name="Sun Y."/>
            <person name="Zhan W."/>
            <person name="Jiang J.F."/>
            <person name="Wang Q."/>
            <person name="Zhang B."/>
            <person name="Ji P."/>
            <person name="Bell-Sakyi L."/>
            <person name="Cui X.M."/>
            <person name="Yuan T.T."/>
            <person name="Jiang B.G."/>
            <person name="Yang W.F."/>
            <person name="Lam T.T."/>
            <person name="Chang Q.C."/>
            <person name="Ding S.J."/>
            <person name="Wang X.J."/>
            <person name="Zhu J.G."/>
            <person name="Ruan X.D."/>
            <person name="Zhao L."/>
            <person name="Wei J.T."/>
            <person name="Ye R.Z."/>
            <person name="Que T.C."/>
            <person name="Du C.H."/>
            <person name="Zhou Y.H."/>
            <person name="Cheng J.X."/>
            <person name="Dai P.F."/>
            <person name="Guo W.B."/>
            <person name="Han X.H."/>
            <person name="Huang E.J."/>
            <person name="Li L.F."/>
            <person name="Wei W."/>
            <person name="Gao Y.C."/>
            <person name="Liu J.Z."/>
            <person name="Shao H.Z."/>
            <person name="Wang X."/>
            <person name="Wang C.C."/>
            <person name="Yang T.C."/>
            <person name="Huo Q.B."/>
            <person name="Li W."/>
            <person name="Chen H.Y."/>
            <person name="Chen S.E."/>
            <person name="Zhou L.G."/>
            <person name="Ni X.B."/>
            <person name="Tian J.H."/>
            <person name="Sheng Y."/>
            <person name="Liu T."/>
            <person name="Pan Y.S."/>
            <person name="Xia L.Y."/>
            <person name="Li J."/>
            <person name="Zhao F."/>
            <person name="Cao W.C."/>
        </authorList>
    </citation>
    <scope>NUCLEOTIDE SEQUENCE [LARGE SCALE GENOMIC DNA]</scope>
    <source>
        <strain evidence="2">HaeL-2018</strain>
    </source>
</reference>
<dbReference type="EMBL" id="JABSTR010000149">
    <property type="protein sequence ID" value="KAH9382675.1"/>
    <property type="molecule type" value="Genomic_DNA"/>
</dbReference>
<gene>
    <name evidence="2" type="ORF">HPB48_023231</name>
</gene>
<dbReference type="InterPro" id="IPR048365">
    <property type="entry name" value="TNP-like_RNaseH_N"/>
</dbReference>
<comment type="caution">
    <text evidence="2">The sequence shown here is derived from an EMBL/GenBank/DDBJ whole genome shotgun (WGS) entry which is preliminary data.</text>
</comment>
<name>A0A9J6H5T0_HAELO</name>
<dbReference type="OrthoDB" id="6497272at2759"/>
<keyword evidence="3" id="KW-1185">Reference proteome</keyword>
<proteinExistence type="predicted"/>
<evidence type="ECO:0000313" key="3">
    <source>
        <dbReference type="Proteomes" id="UP000821853"/>
    </source>
</evidence>
<accession>A0A9J6H5T0</accession>
<dbReference type="Proteomes" id="UP000821853">
    <property type="component" value="Unassembled WGS sequence"/>
</dbReference>
<evidence type="ECO:0000259" key="1">
    <source>
        <dbReference type="Pfam" id="PF21787"/>
    </source>
</evidence>
<dbReference type="VEuPathDB" id="VectorBase:HLOH_059257"/>
<protein>
    <recommendedName>
        <fullName evidence="1">Transposable element P transposase-like RNase H domain-containing protein</fullName>
    </recommendedName>
</protein>
<feature type="domain" description="Transposable element P transposase-like RNase H" evidence="1">
    <location>
        <begin position="51"/>
        <end position="166"/>
    </location>
</feature>
<organism evidence="2 3">
    <name type="scientific">Haemaphysalis longicornis</name>
    <name type="common">Bush tick</name>
    <dbReference type="NCBI Taxonomy" id="44386"/>
    <lineage>
        <taxon>Eukaryota</taxon>
        <taxon>Metazoa</taxon>
        <taxon>Ecdysozoa</taxon>
        <taxon>Arthropoda</taxon>
        <taxon>Chelicerata</taxon>
        <taxon>Arachnida</taxon>
        <taxon>Acari</taxon>
        <taxon>Parasitiformes</taxon>
        <taxon>Ixodida</taxon>
        <taxon>Ixodoidea</taxon>
        <taxon>Ixodidae</taxon>
        <taxon>Haemaphysalinae</taxon>
        <taxon>Haemaphysalis</taxon>
    </lineage>
</organism>
<evidence type="ECO:0000313" key="2">
    <source>
        <dbReference type="EMBL" id="KAH9382675.1"/>
    </source>
</evidence>
<dbReference type="Pfam" id="PF21787">
    <property type="entry name" value="TNP-like_RNaseH_N"/>
    <property type="match status" value="1"/>
</dbReference>
<sequence>MTCDDEWIVECFLMRMRSSKLYEHLRKQSIMILPGRGCLQRCLQRFKGGFGRNPKVFVALSEKTKSMDAFSFHWGLLVDEIKLSEHVNMKATGDIEGFADLGDYTTSDHKGVLADHGMAVLFQPCTGIWTQILCVVASKGNVKAATLAKFIVECTILAEQAGLYADSVRPVTAPAGTEACGGSLAYMRFLGILSSDTFVTDARRRTFEEDDPSCEREAKASSARVVRLQAARLGRMKIVRCLVLLRLSHCLTNYLGNPDLVQARLVDLT</sequence>
<dbReference type="AlphaFoldDB" id="A0A9J6H5T0"/>